<dbReference type="InterPro" id="IPR002197">
    <property type="entry name" value="HTH_Fis"/>
</dbReference>
<dbReference type="InterPro" id="IPR035965">
    <property type="entry name" value="PAS-like_dom_sf"/>
</dbReference>
<dbReference type="InterPro" id="IPR025662">
    <property type="entry name" value="Sigma_54_int_dom_ATP-bd_1"/>
</dbReference>
<dbReference type="InterPro" id="IPR009057">
    <property type="entry name" value="Homeodomain-like_sf"/>
</dbReference>
<keyword evidence="9" id="KW-1185">Reference proteome</keyword>
<sequence>MKVINNDSMNMGYLLTDDKYNIIYFNKYFKKFVSNNEDILNKKITVYFQDIKLDKKQEMYPVKYIDNYVYYVMIEELKLYEHDLYAFFFYDFSLDSELEKQILRLNRQQYLYNEMFNKLDDGIYVTDEEGSTQYVNDAFINLSGLTRDQIIGKTVYDLRNHNILPNSCCAKVIETRGPVSTINNYYKGQRCLVSGSPIFDEKGKLSKTIAVIRDVSELDILMKNIAKEENLFIKSKNTYNAETIEHKKEPVINNENMKIIYNKAQKIASVDSTVLILGETGVGKDFIASYIYNTCNWKNKGKFVKINCGAVPEHLLESEFFGYEEGAFTGAQKGGKKGLFEEANGGVLYLDEIGDMPYTLQVKLLSSLNDRMFYRIGGTKPVEFNARIIAATNVDLKKLVDEKKFRADLYYRLNVVRLIIPSLRQRKEDIIHLSQQFLEYYNNKYGKNCYFSAGCLESFLGYEWPGNIREMKNIIERTVLMSDNACIDTGLFRENLMNGENIVEVSENKSVILDNKSLKEKLEEYEKEIIEKTLLLTKNMKEASEILGIDISTLVRKKQKYKM</sequence>
<dbReference type="PANTHER" id="PTHR32071:SF57">
    <property type="entry name" value="C4-DICARBOXYLATE TRANSPORT TRANSCRIPTIONAL REGULATORY PROTEIN DCTD"/>
    <property type="match status" value="1"/>
</dbReference>
<evidence type="ECO:0000259" key="6">
    <source>
        <dbReference type="PROSITE" id="PS50045"/>
    </source>
</evidence>
<evidence type="ECO:0000256" key="3">
    <source>
        <dbReference type="ARBA" id="ARBA00023015"/>
    </source>
</evidence>
<dbReference type="Pfam" id="PF02954">
    <property type="entry name" value="HTH_8"/>
    <property type="match status" value="1"/>
</dbReference>
<dbReference type="Gene3D" id="1.10.8.60">
    <property type="match status" value="1"/>
</dbReference>
<reference evidence="8 9" key="1">
    <citation type="submission" date="2021-03" db="EMBL/GenBank/DDBJ databases">
        <title>Genomic Encyclopedia of Type Strains, Phase IV (KMG-IV): sequencing the most valuable type-strain genomes for metagenomic binning, comparative biology and taxonomic classification.</title>
        <authorList>
            <person name="Goeker M."/>
        </authorList>
    </citation>
    <scope>NUCLEOTIDE SEQUENCE [LARGE SCALE GENOMIC DNA]</scope>
    <source>
        <strain evidence="8 9">DSM 24004</strain>
    </source>
</reference>
<dbReference type="PROSITE" id="PS50045">
    <property type="entry name" value="SIGMA54_INTERACT_4"/>
    <property type="match status" value="1"/>
</dbReference>
<evidence type="ECO:0000313" key="8">
    <source>
        <dbReference type="EMBL" id="MBP1926344.1"/>
    </source>
</evidence>
<dbReference type="CDD" id="cd00130">
    <property type="entry name" value="PAS"/>
    <property type="match status" value="1"/>
</dbReference>
<dbReference type="SMART" id="SM00091">
    <property type="entry name" value="PAS"/>
    <property type="match status" value="1"/>
</dbReference>
<dbReference type="PANTHER" id="PTHR32071">
    <property type="entry name" value="TRANSCRIPTIONAL REGULATORY PROTEIN"/>
    <property type="match status" value="1"/>
</dbReference>
<dbReference type="Pfam" id="PF13426">
    <property type="entry name" value="PAS_9"/>
    <property type="match status" value="2"/>
</dbReference>
<accession>A0ABS4GF91</accession>
<dbReference type="Proteomes" id="UP001519342">
    <property type="component" value="Unassembled WGS sequence"/>
</dbReference>
<feature type="domain" description="PAS" evidence="7">
    <location>
        <begin position="108"/>
        <end position="158"/>
    </location>
</feature>
<keyword evidence="4" id="KW-0804">Transcription</keyword>
<evidence type="ECO:0000256" key="1">
    <source>
        <dbReference type="ARBA" id="ARBA00022741"/>
    </source>
</evidence>
<evidence type="ECO:0000313" key="9">
    <source>
        <dbReference type="Proteomes" id="UP001519342"/>
    </source>
</evidence>
<organism evidence="8 9">
    <name type="scientific">Sedimentibacter acidaminivorans</name>
    <dbReference type="NCBI Taxonomy" id="913099"/>
    <lineage>
        <taxon>Bacteria</taxon>
        <taxon>Bacillati</taxon>
        <taxon>Bacillota</taxon>
        <taxon>Tissierellia</taxon>
        <taxon>Sedimentibacter</taxon>
    </lineage>
</organism>
<dbReference type="Gene3D" id="1.10.10.60">
    <property type="entry name" value="Homeodomain-like"/>
    <property type="match status" value="1"/>
</dbReference>
<dbReference type="PROSITE" id="PS50112">
    <property type="entry name" value="PAS"/>
    <property type="match status" value="1"/>
</dbReference>
<feature type="coiled-coil region" evidence="5">
    <location>
        <begin position="508"/>
        <end position="535"/>
    </location>
</feature>
<dbReference type="SUPFAM" id="SSF52540">
    <property type="entry name" value="P-loop containing nucleoside triphosphate hydrolases"/>
    <property type="match status" value="1"/>
</dbReference>
<name>A0ABS4GF91_9FIRM</name>
<dbReference type="Gene3D" id="3.30.450.20">
    <property type="entry name" value="PAS domain"/>
    <property type="match status" value="1"/>
</dbReference>
<evidence type="ECO:0000256" key="2">
    <source>
        <dbReference type="ARBA" id="ARBA00022840"/>
    </source>
</evidence>
<evidence type="ECO:0000256" key="5">
    <source>
        <dbReference type="SAM" id="Coils"/>
    </source>
</evidence>
<gene>
    <name evidence="8" type="ORF">J2Z76_002209</name>
</gene>
<protein>
    <submittedName>
        <fullName evidence="8">PAS domain S-box-containing protein</fullName>
    </submittedName>
</protein>
<feature type="domain" description="Sigma-54 factor interaction" evidence="6">
    <location>
        <begin position="250"/>
        <end position="480"/>
    </location>
</feature>
<evidence type="ECO:0000259" key="7">
    <source>
        <dbReference type="PROSITE" id="PS50112"/>
    </source>
</evidence>
<keyword evidence="5" id="KW-0175">Coiled coil</keyword>
<evidence type="ECO:0000256" key="4">
    <source>
        <dbReference type="ARBA" id="ARBA00023163"/>
    </source>
</evidence>
<keyword evidence="1" id="KW-0547">Nucleotide-binding</keyword>
<dbReference type="InterPro" id="IPR027417">
    <property type="entry name" value="P-loop_NTPase"/>
</dbReference>
<dbReference type="InterPro" id="IPR003593">
    <property type="entry name" value="AAA+_ATPase"/>
</dbReference>
<keyword evidence="2" id="KW-0067">ATP-binding</keyword>
<dbReference type="InterPro" id="IPR002078">
    <property type="entry name" value="Sigma_54_int"/>
</dbReference>
<keyword evidence="3" id="KW-0805">Transcription regulation</keyword>
<dbReference type="Pfam" id="PF25601">
    <property type="entry name" value="AAA_lid_14"/>
    <property type="match status" value="1"/>
</dbReference>
<proteinExistence type="predicted"/>
<dbReference type="SMART" id="SM00382">
    <property type="entry name" value="AAA"/>
    <property type="match status" value="1"/>
</dbReference>
<dbReference type="PROSITE" id="PS00675">
    <property type="entry name" value="SIGMA54_INTERACT_1"/>
    <property type="match status" value="1"/>
</dbReference>
<dbReference type="Gene3D" id="3.40.50.300">
    <property type="entry name" value="P-loop containing nucleotide triphosphate hydrolases"/>
    <property type="match status" value="1"/>
</dbReference>
<dbReference type="Pfam" id="PF00158">
    <property type="entry name" value="Sigma54_activat"/>
    <property type="match status" value="1"/>
</dbReference>
<dbReference type="SUPFAM" id="SSF46689">
    <property type="entry name" value="Homeodomain-like"/>
    <property type="match status" value="1"/>
</dbReference>
<dbReference type="CDD" id="cd00009">
    <property type="entry name" value="AAA"/>
    <property type="match status" value="1"/>
</dbReference>
<dbReference type="InterPro" id="IPR000014">
    <property type="entry name" value="PAS"/>
</dbReference>
<dbReference type="RefSeq" id="WP_209512078.1">
    <property type="nucleotide sequence ID" value="NZ_JAGGKS010000006.1"/>
</dbReference>
<comment type="caution">
    <text evidence="8">The sequence shown here is derived from an EMBL/GenBank/DDBJ whole genome shotgun (WGS) entry which is preliminary data.</text>
</comment>
<dbReference type="NCBIfam" id="TIGR00229">
    <property type="entry name" value="sensory_box"/>
    <property type="match status" value="1"/>
</dbReference>
<dbReference type="SUPFAM" id="SSF55785">
    <property type="entry name" value="PYP-like sensor domain (PAS domain)"/>
    <property type="match status" value="1"/>
</dbReference>
<dbReference type="EMBL" id="JAGGKS010000006">
    <property type="protein sequence ID" value="MBP1926344.1"/>
    <property type="molecule type" value="Genomic_DNA"/>
</dbReference>
<dbReference type="InterPro" id="IPR058031">
    <property type="entry name" value="AAA_lid_NorR"/>
</dbReference>